<feature type="domain" description="Glycosyltransferase subfamily 4-like N-terminal" evidence="4">
    <location>
        <begin position="36"/>
        <end position="206"/>
    </location>
</feature>
<sequence>MSKQGGVPLNPRSLARGGMRRILMLSWGYPPLLDSGPGRHVYALATALVAAGHEVTVVTRHTEGTPREEYADGVHIVRAPHDAPEHADLVGWITAFNHSLTRSALRAARTGGYDVVHAHDWLVAHAAMTLREHLDVPLVATLHSTESGRYEGQLPEEYHHTIDDIERWLATEADRIIACSDSMRREVTSLFDVPAAKVDVIRDGVDMLRWYARPREIATARRDHAGTGPLITFAGRLVAEKGAQDLLAALPGLTREFPGLRLVIAGDGPLRPELESLAGPEVTFTGQLDGHDLAGLMGASDCHVIPSTYEPSGMMALKAAAAGAPVAVATTGGLAEVIENGATGVTFTPSDPQSLAAAVSSVLADRDYARALSRSARRRVREDFAWTTAAAKTLAVYASAARTAEHIAREAEQALADGSLTGSRLTVIPGDDLSLSA</sequence>
<reference evidence="5" key="1">
    <citation type="submission" date="2021-03" db="EMBL/GenBank/DDBJ databases">
        <title>Whole genome shotgun sequence of Actinoplanes consettensis NBRC 14913.</title>
        <authorList>
            <person name="Komaki H."/>
            <person name="Tamura T."/>
        </authorList>
    </citation>
    <scope>NUCLEOTIDE SEQUENCE</scope>
    <source>
        <strain evidence="5">NBRC 14913</strain>
    </source>
</reference>
<name>A0A919T1Z7_9ACTN</name>
<dbReference type="SUPFAM" id="SSF53756">
    <property type="entry name" value="UDP-Glycosyltransferase/glycogen phosphorylase"/>
    <property type="match status" value="1"/>
</dbReference>
<gene>
    <name evidence="5" type="ORF">Aco04nite_79220</name>
</gene>
<organism evidence="5 6">
    <name type="scientific">Winogradskya consettensis</name>
    <dbReference type="NCBI Taxonomy" id="113560"/>
    <lineage>
        <taxon>Bacteria</taxon>
        <taxon>Bacillati</taxon>
        <taxon>Actinomycetota</taxon>
        <taxon>Actinomycetes</taxon>
        <taxon>Micromonosporales</taxon>
        <taxon>Micromonosporaceae</taxon>
        <taxon>Winogradskya</taxon>
    </lineage>
</organism>
<protein>
    <submittedName>
        <fullName evidence="5">Glycogen synthase</fullName>
    </submittedName>
</protein>
<dbReference type="PANTHER" id="PTHR45947:SF3">
    <property type="entry name" value="SULFOQUINOVOSYL TRANSFERASE SQD2"/>
    <property type="match status" value="1"/>
</dbReference>
<evidence type="ECO:0000256" key="1">
    <source>
        <dbReference type="ARBA" id="ARBA00022676"/>
    </source>
</evidence>
<dbReference type="InterPro" id="IPR050194">
    <property type="entry name" value="Glycosyltransferase_grp1"/>
</dbReference>
<accession>A0A919T1Z7</accession>
<evidence type="ECO:0000259" key="4">
    <source>
        <dbReference type="Pfam" id="PF13439"/>
    </source>
</evidence>
<proteinExistence type="predicted"/>
<dbReference type="AlphaFoldDB" id="A0A919T1Z7"/>
<evidence type="ECO:0000313" key="5">
    <source>
        <dbReference type="EMBL" id="GIM81952.1"/>
    </source>
</evidence>
<feature type="domain" description="Glycosyl transferase family 1" evidence="3">
    <location>
        <begin position="222"/>
        <end position="379"/>
    </location>
</feature>
<dbReference type="GO" id="GO:1901137">
    <property type="term" value="P:carbohydrate derivative biosynthetic process"/>
    <property type="evidence" value="ECO:0007669"/>
    <property type="project" value="UniProtKB-ARBA"/>
</dbReference>
<keyword evidence="6" id="KW-1185">Reference proteome</keyword>
<dbReference type="GO" id="GO:0016757">
    <property type="term" value="F:glycosyltransferase activity"/>
    <property type="evidence" value="ECO:0007669"/>
    <property type="project" value="UniProtKB-KW"/>
</dbReference>
<evidence type="ECO:0000256" key="2">
    <source>
        <dbReference type="ARBA" id="ARBA00022679"/>
    </source>
</evidence>
<evidence type="ECO:0000313" key="6">
    <source>
        <dbReference type="Proteomes" id="UP000680865"/>
    </source>
</evidence>
<dbReference type="InterPro" id="IPR028098">
    <property type="entry name" value="Glyco_trans_4-like_N"/>
</dbReference>
<dbReference type="Pfam" id="PF00534">
    <property type="entry name" value="Glycos_transf_1"/>
    <property type="match status" value="1"/>
</dbReference>
<dbReference type="EMBL" id="BOQP01000049">
    <property type="protein sequence ID" value="GIM81952.1"/>
    <property type="molecule type" value="Genomic_DNA"/>
</dbReference>
<keyword evidence="1" id="KW-0328">Glycosyltransferase</keyword>
<keyword evidence="2" id="KW-0808">Transferase</keyword>
<dbReference type="InterPro" id="IPR001296">
    <property type="entry name" value="Glyco_trans_1"/>
</dbReference>
<evidence type="ECO:0000259" key="3">
    <source>
        <dbReference type="Pfam" id="PF00534"/>
    </source>
</evidence>
<comment type="caution">
    <text evidence="5">The sequence shown here is derived from an EMBL/GenBank/DDBJ whole genome shotgun (WGS) entry which is preliminary data.</text>
</comment>
<dbReference type="PANTHER" id="PTHR45947">
    <property type="entry name" value="SULFOQUINOVOSYL TRANSFERASE SQD2"/>
    <property type="match status" value="1"/>
</dbReference>
<dbReference type="Gene3D" id="3.40.50.2000">
    <property type="entry name" value="Glycogen Phosphorylase B"/>
    <property type="match status" value="2"/>
</dbReference>
<dbReference type="Pfam" id="PF13439">
    <property type="entry name" value="Glyco_transf_4"/>
    <property type="match status" value="1"/>
</dbReference>
<dbReference type="Proteomes" id="UP000680865">
    <property type="component" value="Unassembled WGS sequence"/>
</dbReference>
<dbReference type="CDD" id="cd03801">
    <property type="entry name" value="GT4_PimA-like"/>
    <property type="match status" value="1"/>
</dbReference>